<evidence type="ECO:0000256" key="5">
    <source>
        <dbReference type="SAM" id="Phobius"/>
    </source>
</evidence>
<dbReference type="GO" id="GO:0005886">
    <property type="term" value="C:plasma membrane"/>
    <property type="evidence" value="ECO:0007669"/>
    <property type="project" value="TreeGrafter"/>
</dbReference>
<dbReference type="Pfam" id="PF18947">
    <property type="entry name" value="HAMP_2"/>
    <property type="match status" value="2"/>
</dbReference>
<keyword evidence="6" id="KW-0732">Signal</keyword>
<dbReference type="Gene3D" id="1.20.120.1530">
    <property type="match status" value="1"/>
</dbReference>
<protein>
    <submittedName>
        <fullName evidence="9">Chemotaxis protein</fullName>
    </submittedName>
</protein>
<dbReference type="Gene3D" id="1.10.287.950">
    <property type="entry name" value="Methyl-accepting chemotaxis protein"/>
    <property type="match status" value="1"/>
</dbReference>
<feature type="domain" description="HAMP" evidence="8">
    <location>
        <begin position="275"/>
        <end position="327"/>
    </location>
</feature>
<feature type="domain" description="Methyl-accepting transducer" evidence="7">
    <location>
        <begin position="423"/>
        <end position="652"/>
    </location>
</feature>
<evidence type="ECO:0000256" key="3">
    <source>
        <dbReference type="PROSITE-ProRule" id="PRU00284"/>
    </source>
</evidence>
<feature type="chain" id="PRO_5029712335" evidence="6">
    <location>
        <begin position="26"/>
        <end position="689"/>
    </location>
</feature>
<dbReference type="PANTHER" id="PTHR43531:SF11">
    <property type="entry name" value="METHYL-ACCEPTING CHEMOTAXIS PROTEIN 3"/>
    <property type="match status" value="1"/>
</dbReference>
<evidence type="ECO:0000313" key="10">
    <source>
        <dbReference type="Proteomes" id="UP000503640"/>
    </source>
</evidence>
<comment type="caution">
    <text evidence="9">The sequence shown here is derived from an EMBL/GenBank/DDBJ whole genome shotgun (WGS) entry which is preliminary data.</text>
</comment>
<keyword evidence="1" id="KW-0145">Chemotaxis</keyword>
<dbReference type="RefSeq" id="WP_176065879.1">
    <property type="nucleotide sequence ID" value="NZ_BJTG01000006.1"/>
</dbReference>
<organism evidence="9 10">
    <name type="scientific">Anaeromyxobacter diazotrophicus</name>
    <dbReference type="NCBI Taxonomy" id="2590199"/>
    <lineage>
        <taxon>Bacteria</taxon>
        <taxon>Pseudomonadati</taxon>
        <taxon>Myxococcota</taxon>
        <taxon>Myxococcia</taxon>
        <taxon>Myxococcales</taxon>
        <taxon>Cystobacterineae</taxon>
        <taxon>Anaeromyxobacteraceae</taxon>
        <taxon>Anaeromyxobacter</taxon>
    </lineage>
</organism>
<dbReference type="AlphaFoldDB" id="A0A7I9VPI4"/>
<dbReference type="SMART" id="SM00304">
    <property type="entry name" value="HAMP"/>
    <property type="match status" value="2"/>
</dbReference>
<proteinExistence type="inferred from homology"/>
<keyword evidence="3" id="KW-0807">Transducer</keyword>
<feature type="domain" description="HAMP" evidence="8">
    <location>
        <begin position="366"/>
        <end position="418"/>
    </location>
</feature>
<evidence type="ECO:0000259" key="7">
    <source>
        <dbReference type="PROSITE" id="PS50111"/>
    </source>
</evidence>
<keyword evidence="5" id="KW-1133">Transmembrane helix</keyword>
<name>A0A7I9VPI4_9BACT</name>
<evidence type="ECO:0000256" key="1">
    <source>
        <dbReference type="ARBA" id="ARBA00022500"/>
    </source>
</evidence>
<gene>
    <name evidence="9" type="primary">tsr_3</name>
    <name evidence="9" type="ORF">AMYX_26080</name>
</gene>
<dbReference type="EMBL" id="BJTG01000006">
    <property type="protein sequence ID" value="GEJ57867.1"/>
    <property type="molecule type" value="Genomic_DNA"/>
</dbReference>
<dbReference type="SMART" id="SM00283">
    <property type="entry name" value="MA"/>
    <property type="match status" value="1"/>
</dbReference>
<dbReference type="PROSITE" id="PS50885">
    <property type="entry name" value="HAMP"/>
    <property type="match status" value="2"/>
</dbReference>
<evidence type="ECO:0000313" key="9">
    <source>
        <dbReference type="EMBL" id="GEJ57867.1"/>
    </source>
</evidence>
<dbReference type="GO" id="GO:0006935">
    <property type="term" value="P:chemotaxis"/>
    <property type="evidence" value="ECO:0007669"/>
    <property type="project" value="UniProtKB-KW"/>
</dbReference>
<evidence type="ECO:0000256" key="4">
    <source>
        <dbReference type="SAM" id="MobiDB-lite"/>
    </source>
</evidence>
<dbReference type="PROSITE" id="PS50111">
    <property type="entry name" value="CHEMOTAXIS_TRANSDUC_2"/>
    <property type="match status" value="1"/>
</dbReference>
<feature type="signal peptide" evidence="6">
    <location>
        <begin position="1"/>
        <end position="25"/>
    </location>
</feature>
<dbReference type="GO" id="GO:0007165">
    <property type="term" value="P:signal transduction"/>
    <property type="evidence" value="ECO:0007669"/>
    <property type="project" value="UniProtKB-KW"/>
</dbReference>
<sequence length="689" mass="72324">MLSSLKIAHKVLASFGAALALTALAGGVAYTAMSRVSQKLDRSAGVTVPSLVALGECADAHDRAMRGLGCQLVTGTSQETRLACRQLAQESFRAIDEAMARWLEIPHSQEVLQLQGAWKPLYAGWRAHTDKLSERLEARDRLARDDRYDEARDAELQASREFQLATEALVSAEAPLREIVHITRRHASEDRSAGGAASAAAGVMLLAGFLATAGLMALLGWLLARSLGHTVAALDAEAQTVRDAVEAGALDVRGDEAKVTPEFRPIVRGVNAVAQTFTRRFRIISDYMDKLSHGELPELLTAEVRGEYVVTRDAINRCVTAVQRLVADMEALTNASLEGRLATRADPGRHEGDYRRVVAGVNATLEAVLAPIQEASRVLARLAERDLTARVTGKYAGEHAAIQEAINASAAALEAALAQVARSAQDLSSATEQIASASQAVASGASEQASSIEETSSQLESMTAMIRTAGDGAAAAQGLAQSAKGLSEGGQQSMQRMGDAMGKIRASAESTSQIIKDINEIAFQTNLLALNAAVEAARAGEAGRGFAVVAEEVRSLALRSKEAASKTEALIQESVGHAAEGDRTAREVAENLGRITAEVTKVAGIVAELSEASGEHARAVGQVTAAMEQMNKVTQQNAASSEESSSASSELAAQAQELSGLVATFRLAAGEEPAASFAPRPAARPAARA</sequence>
<dbReference type="InterPro" id="IPR004089">
    <property type="entry name" value="MCPsignal_dom"/>
</dbReference>
<accession>A0A7I9VPI4</accession>
<comment type="similarity">
    <text evidence="2">Belongs to the methyl-accepting chemotaxis (MCP) protein family.</text>
</comment>
<evidence type="ECO:0000259" key="8">
    <source>
        <dbReference type="PROSITE" id="PS50885"/>
    </source>
</evidence>
<dbReference type="Pfam" id="PF00015">
    <property type="entry name" value="MCPsignal"/>
    <property type="match status" value="1"/>
</dbReference>
<evidence type="ECO:0000256" key="2">
    <source>
        <dbReference type="ARBA" id="ARBA00029447"/>
    </source>
</evidence>
<keyword evidence="10" id="KW-1185">Reference proteome</keyword>
<dbReference type="Proteomes" id="UP000503640">
    <property type="component" value="Unassembled WGS sequence"/>
</dbReference>
<dbReference type="SUPFAM" id="SSF58104">
    <property type="entry name" value="Methyl-accepting chemotaxis protein (MCP) signaling domain"/>
    <property type="match status" value="1"/>
</dbReference>
<dbReference type="InterPro" id="IPR003660">
    <property type="entry name" value="HAMP_dom"/>
</dbReference>
<dbReference type="InterPro" id="IPR051310">
    <property type="entry name" value="MCP_chemotaxis"/>
</dbReference>
<feature type="region of interest" description="Disordered" evidence="4">
    <location>
        <begin position="633"/>
        <end position="653"/>
    </location>
</feature>
<feature type="transmembrane region" description="Helical" evidence="5">
    <location>
        <begin position="199"/>
        <end position="224"/>
    </location>
</feature>
<evidence type="ECO:0000256" key="6">
    <source>
        <dbReference type="SAM" id="SignalP"/>
    </source>
</evidence>
<feature type="compositionally biased region" description="Low complexity" evidence="4">
    <location>
        <begin position="638"/>
        <end position="653"/>
    </location>
</feature>
<reference evidence="10" key="1">
    <citation type="journal article" date="2020" name="Appl. Environ. Microbiol.">
        <title>Diazotrophic Anaeromyxobacter Isolates from Soils.</title>
        <authorList>
            <person name="Masuda Y."/>
            <person name="Yamanaka H."/>
            <person name="Xu Z.X."/>
            <person name="Shiratori Y."/>
            <person name="Aono T."/>
            <person name="Amachi S."/>
            <person name="Senoo K."/>
            <person name="Itoh H."/>
        </authorList>
    </citation>
    <scope>NUCLEOTIDE SEQUENCE [LARGE SCALE GENOMIC DNA]</scope>
    <source>
        <strain evidence="10">R267</strain>
    </source>
</reference>
<keyword evidence="5" id="KW-0812">Transmembrane</keyword>
<keyword evidence="5" id="KW-0472">Membrane</keyword>
<dbReference type="GO" id="GO:0004888">
    <property type="term" value="F:transmembrane signaling receptor activity"/>
    <property type="evidence" value="ECO:0007669"/>
    <property type="project" value="TreeGrafter"/>
</dbReference>
<dbReference type="PANTHER" id="PTHR43531">
    <property type="entry name" value="PROTEIN ICFG"/>
    <property type="match status" value="1"/>
</dbReference>